<proteinExistence type="predicted"/>
<protein>
    <submittedName>
        <fullName evidence="2">Flagellar hook-associated protein FlgL</fullName>
    </submittedName>
</protein>
<organism evidence="2 3">
    <name type="scientific">Selenomonas sputigena</name>
    <dbReference type="NCBI Taxonomy" id="69823"/>
    <lineage>
        <taxon>Bacteria</taxon>
        <taxon>Bacillati</taxon>
        <taxon>Bacillota</taxon>
        <taxon>Negativicutes</taxon>
        <taxon>Selenomonadales</taxon>
        <taxon>Selenomonadaceae</taxon>
        <taxon>Selenomonas</taxon>
    </lineage>
</organism>
<keyword evidence="2" id="KW-0282">Flagellum</keyword>
<evidence type="ECO:0000313" key="3">
    <source>
        <dbReference type="Proteomes" id="UP001559623"/>
    </source>
</evidence>
<dbReference type="InterPro" id="IPR013384">
    <property type="entry name" value="Flagell_FlgL"/>
</dbReference>
<dbReference type="InterPro" id="IPR001029">
    <property type="entry name" value="Flagellin_N"/>
</dbReference>
<dbReference type="InterPro" id="IPR001492">
    <property type="entry name" value="Flagellin"/>
</dbReference>
<evidence type="ECO:0000259" key="1">
    <source>
        <dbReference type="Pfam" id="PF00669"/>
    </source>
</evidence>
<dbReference type="EMBL" id="JARVLH010000002">
    <property type="protein sequence ID" value="MEX5284828.1"/>
    <property type="molecule type" value="Genomic_DNA"/>
</dbReference>
<sequence>MRIGSLHMVSRYQKQLNTAAEEQAKLMEQSDGQSLHRPSDDPVRYSNWMRYSTEQNENEQYQKNVKAGMSWMTRTDGAVSGMSDIFKTLKEKTIQAAQSPHQDTDMDAIAKDMLAKLHEVVSIGNSQQGDRYIFSGQSDLVQPFLLSEKNVARGIPKTLDDHQEKFFSDANVSGRMRQMITLQGDDGNEYYLNTKTGDIYSYDFMKDGYKKKMAAGQNEVIPANDRAATIGGPFNVSDNFLNTGQIKDASTVPPAGAGMGVGWSQNVTVNGRAVTMSLKTIEQQVVKYQGDFKQISMVKKNGAVEPTADTVNATAGDIFGTNIFDDANSGNTLSGTAAINDMLTVAAKVDASDVNWLISDGVTLSDESHNNVVISQDKIAARHNVYKGMSEILDDYGVSIQKDITDTSSTDVAKLAVQLMQASAIYNMSLSVGARILPPTLSDYLS</sequence>
<dbReference type="SUPFAM" id="SSF64518">
    <property type="entry name" value="Phase 1 flagellin"/>
    <property type="match status" value="1"/>
</dbReference>
<dbReference type="Pfam" id="PF00669">
    <property type="entry name" value="Flagellin_N"/>
    <property type="match status" value="1"/>
</dbReference>
<gene>
    <name evidence="2" type="primary">flgL</name>
    <name evidence="2" type="ORF">QCO44_04105</name>
</gene>
<reference evidence="2 3" key="1">
    <citation type="submission" date="2023-04" db="EMBL/GenBank/DDBJ databases">
        <title>Genome Sequence of Selenomonas sputigena ATCC 33150.</title>
        <authorList>
            <person name="Miller D.P."/>
            <person name="Anvari S."/>
            <person name="Polson S.W."/>
            <person name="Macdonald M."/>
            <person name="Mcdowell J.V."/>
        </authorList>
    </citation>
    <scope>NUCLEOTIDE SEQUENCE [LARGE SCALE GENOMIC DNA]</scope>
    <source>
        <strain evidence="2 3">ATCC 33150</strain>
    </source>
</reference>
<comment type="caution">
    <text evidence="2">The sequence shown here is derived from an EMBL/GenBank/DDBJ whole genome shotgun (WGS) entry which is preliminary data.</text>
</comment>
<dbReference type="NCBIfam" id="TIGR02550">
    <property type="entry name" value="flagell_flgL"/>
    <property type="match status" value="1"/>
</dbReference>
<keyword evidence="2" id="KW-0969">Cilium</keyword>
<dbReference type="PANTHER" id="PTHR42792">
    <property type="entry name" value="FLAGELLIN"/>
    <property type="match status" value="1"/>
</dbReference>
<feature type="domain" description="Flagellin N-terminal" evidence="1">
    <location>
        <begin position="12"/>
        <end position="137"/>
    </location>
</feature>
<dbReference type="PANTHER" id="PTHR42792:SF1">
    <property type="entry name" value="FLAGELLAR HOOK-ASSOCIATED PROTEIN 3"/>
    <property type="match status" value="1"/>
</dbReference>
<evidence type="ECO:0000313" key="2">
    <source>
        <dbReference type="EMBL" id="MEX5284828.1"/>
    </source>
</evidence>
<dbReference type="Gene3D" id="1.20.1330.10">
    <property type="entry name" value="f41 fragment of flagellin, N-terminal domain"/>
    <property type="match status" value="1"/>
</dbReference>
<keyword evidence="2" id="KW-0966">Cell projection</keyword>
<dbReference type="RefSeq" id="WP_368846549.1">
    <property type="nucleotide sequence ID" value="NZ_CP194411.1"/>
</dbReference>
<accession>A0ABV3X401</accession>
<keyword evidence="3" id="KW-1185">Reference proteome</keyword>
<name>A0ABV3X401_9FIRM</name>
<dbReference type="Proteomes" id="UP001559623">
    <property type="component" value="Unassembled WGS sequence"/>
</dbReference>